<feature type="transmembrane region" description="Helical" evidence="10">
    <location>
        <begin position="342"/>
        <end position="367"/>
    </location>
</feature>
<name>A0ABN8RRA9_9CNID</name>
<evidence type="ECO:0000256" key="5">
    <source>
        <dbReference type="ARBA" id="ARBA00022692"/>
    </source>
</evidence>
<evidence type="ECO:0000256" key="3">
    <source>
        <dbReference type="ARBA" id="ARBA00004586"/>
    </source>
</evidence>
<feature type="transmembrane region" description="Helical" evidence="10">
    <location>
        <begin position="30"/>
        <end position="50"/>
    </location>
</feature>
<accession>A0ABN8RRA9</accession>
<evidence type="ECO:0000256" key="4">
    <source>
        <dbReference type="ARBA" id="ARBA00006627"/>
    </source>
</evidence>
<evidence type="ECO:0000313" key="12">
    <source>
        <dbReference type="Proteomes" id="UP001159427"/>
    </source>
</evidence>
<evidence type="ECO:0000256" key="9">
    <source>
        <dbReference type="ARBA" id="ARBA00023242"/>
    </source>
</evidence>
<evidence type="ECO:0000313" key="11">
    <source>
        <dbReference type="EMBL" id="CAH3181628.1"/>
    </source>
</evidence>
<sequence>MHNYAGHWSDSHTRVSYKEKPGFFGQIQQSFWASLIGILLVVVSFPVIYWNEGRAVQTALSLDEGLRQVVRLQYIDQVSPEYDNSLVHLTGSLQTDRPLSDEQYGIAVRAVKLRRKVEMYQWVEHKKTREYDEGGKTRVETTFSYSMEWKDHIVRSGEFDNPSGHQNPHSMPVESYTIKSDPVKVGAFILSKGLVEKINEFHPLAPRDLVKRGRKMYIHDGMFYHTKDQFYPAVGDVRVQFSYAGLSGKPGSGLGDPLKVSIVARQQGGALSHYNTESGDTLEFLYPGEMSAEEIFDAEHSANTLLTWALRGVGWVLMFIGFQMMTSILTLLISWVPIVRELVGLGLTLLCLCLATSLSLVTIAIGWIAHRPLLGMTLLAAAAVPILISRQRRQNTYDRDR</sequence>
<protein>
    <recommendedName>
        <fullName evidence="13">Transmembrane protein 43</fullName>
    </recommendedName>
</protein>
<organism evidence="11 12">
    <name type="scientific">Porites evermanni</name>
    <dbReference type="NCBI Taxonomy" id="104178"/>
    <lineage>
        <taxon>Eukaryota</taxon>
        <taxon>Metazoa</taxon>
        <taxon>Cnidaria</taxon>
        <taxon>Anthozoa</taxon>
        <taxon>Hexacorallia</taxon>
        <taxon>Scleractinia</taxon>
        <taxon>Fungiina</taxon>
        <taxon>Poritidae</taxon>
        <taxon>Porites</taxon>
    </lineage>
</organism>
<evidence type="ECO:0000256" key="10">
    <source>
        <dbReference type="SAM" id="Phobius"/>
    </source>
</evidence>
<evidence type="ECO:0000256" key="1">
    <source>
        <dbReference type="ARBA" id="ARBA00004127"/>
    </source>
</evidence>
<dbReference type="Pfam" id="PF07787">
    <property type="entry name" value="TMEM43"/>
    <property type="match status" value="1"/>
</dbReference>
<dbReference type="PANTHER" id="PTHR13416">
    <property type="match status" value="1"/>
</dbReference>
<keyword evidence="5 10" id="KW-0812">Transmembrane</keyword>
<dbReference type="Proteomes" id="UP001159427">
    <property type="component" value="Unassembled WGS sequence"/>
</dbReference>
<keyword evidence="7 10" id="KW-1133">Transmembrane helix</keyword>
<comment type="caution">
    <text evidence="11">The sequence shown here is derived from an EMBL/GenBank/DDBJ whole genome shotgun (WGS) entry which is preliminary data.</text>
</comment>
<comment type="subcellular location">
    <subcellularLocation>
        <location evidence="1">Endomembrane system</location>
        <topology evidence="1">Multi-pass membrane protein</topology>
    </subcellularLocation>
    <subcellularLocation>
        <location evidence="3">Endoplasmic reticulum membrane</location>
    </subcellularLocation>
    <subcellularLocation>
        <location evidence="2">Nucleus envelope</location>
    </subcellularLocation>
</comment>
<dbReference type="InterPro" id="IPR012430">
    <property type="entry name" value="TMEM43_fam"/>
</dbReference>
<feature type="transmembrane region" description="Helical" evidence="10">
    <location>
        <begin position="313"/>
        <end position="335"/>
    </location>
</feature>
<evidence type="ECO:0008006" key="13">
    <source>
        <dbReference type="Google" id="ProtNLM"/>
    </source>
</evidence>
<evidence type="ECO:0000256" key="6">
    <source>
        <dbReference type="ARBA" id="ARBA00022824"/>
    </source>
</evidence>
<reference evidence="11 12" key="1">
    <citation type="submission" date="2022-05" db="EMBL/GenBank/DDBJ databases">
        <authorList>
            <consortium name="Genoscope - CEA"/>
            <person name="William W."/>
        </authorList>
    </citation>
    <scope>NUCLEOTIDE SEQUENCE [LARGE SCALE GENOMIC DNA]</scope>
</reference>
<keyword evidence="9" id="KW-0539">Nucleus</keyword>
<keyword evidence="6" id="KW-0256">Endoplasmic reticulum</keyword>
<evidence type="ECO:0000256" key="2">
    <source>
        <dbReference type="ARBA" id="ARBA00004259"/>
    </source>
</evidence>
<comment type="similarity">
    <text evidence="4">Belongs to the TMEM43 family.</text>
</comment>
<dbReference type="EMBL" id="CALNXI010002019">
    <property type="protein sequence ID" value="CAH3181628.1"/>
    <property type="molecule type" value="Genomic_DNA"/>
</dbReference>
<proteinExistence type="inferred from homology"/>
<gene>
    <name evidence="11" type="ORF">PEVE_00013754</name>
</gene>
<evidence type="ECO:0000256" key="8">
    <source>
        <dbReference type="ARBA" id="ARBA00023136"/>
    </source>
</evidence>
<feature type="transmembrane region" description="Helical" evidence="10">
    <location>
        <begin position="373"/>
        <end position="389"/>
    </location>
</feature>
<dbReference type="PANTHER" id="PTHR13416:SF2">
    <property type="entry name" value="TRANSMEMBRANE PROTEIN 43"/>
    <property type="match status" value="1"/>
</dbReference>
<evidence type="ECO:0000256" key="7">
    <source>
        <dbReference type="ARBA" id="ARBA00022989"/>
    </source>
</evidence>
<keyword evidence="8 10" id="KW-0472">Membrane</keyword>
<keyword evidence="12" id="KW-1185">Reference proteome</keyword>